<dbReference type="InterPro" id="IPR007817">
    <property type="entry name" value="Isocyanide_synthase_DIT1"/>
</dbReference>
<name>A0ABW3FVQ1_9PSEU</name>
<keyword evidence="3" id="KW-1185">Reference proteome</keyword>
<dbReference type="RefSeq" id="WP_263250313.1">
    <property type="nucleotide sequence ID" value="NZ_BAABLT010000040.1"/>
</dbReference>
<sequence length="1111" mass="121333">MTARLTSRLPASTGGTHEADDPAPGPWSPLTERAANALLSEGGYGLRVEWRGQFRLAGPGAGVGIPLGPAPTWGDLYEALVRLRRTRRRRDPAWLYRLTRTLTGSNTGEDGTGAIGVAEEVLTAGSEDLAWRCLDAVTDPGRRLPLPGPDRPVVVCVPERTVVLEHVDSRDRALRWLRGWERLASAVESDPLLRMHCATQQLPAAVVADDVTALLRVPEPSPAHPGHPGGTVVVPLAALRDGTPGLLDAVLGNRFERREDELGYFLDHFVRPLLRTFRIALDHHRIGLFSLDERGVGVELSPELRATGRIVVTGCDRVVDRPDRAEVDGGVSALLAGLDALTTAFVRTGRAERLVRDAVQRVVAEEMRYLAPSTAELLAGAQPLRSYAHSVPESQDTVLREVLSRVQAATRKRRREPDAPQPVVAIDLDMCGIVPHGRIRDAARAVAGPRPGAPDGIVELAHPDALPVLPSPVPAAWRAFVDLGGLGARYPGVDWEAVRVDFVRALQPRLRDDLSADGVNAGLARFVWDVRDAGGRAVFYTGRRERFRESTRAALAAAGVPDAALLCVPAEPRDRPGAAKAAALRGLGDVVAVFDDQPEVRAALTEEFPGALAVAVRAPGVAAARLDDTASAVATFETAPHPGPPGPRLSNTHSLEELQIGALRGNRPAQDWAVHLTEVETQSIVDSVVADVDRAAARTARAALAKFAPGGTADPEERRERTLRALHHVLTRKQFLKGSRSHYRFDDLRRDAEPFLRRGEPIDVVLLGFPVKQCLNRLKASGPLPDLAEFGGMARLREMHRAVSAVYEPGLRFNILTDGRHFRTRPPSITAVYRRRLREYAELAGIGGRTSVEEVDEVAVRRLGDGLPAERAERIDRYRRLLADALRPFDITDNPLRTLERVHDFTARVPEFHPNVIGLFREILMSLVYSVPVPAPSGAPRLEWSTVVYSDIYNVTDPTAPESVRRARAAVLRRAWDAVLRYMATMQVDEEFGYERMFPNRIRLTLSAVRQGCLGFTYLGGSGLLPWQGTGVVDPRGRVAVDFAVSLLDQGFVPVYSPLLGPRQPWFMVPADATHLDVPGGSPLPSPRSAERATGVRLDPDFASRIRLRRK</sequence>
<dbReference type="Pfam" id="PF05141">
    <property type="entry name" value="DIT1_PvcA"/>
    <property type="match status" value="1"/>
</dbReference>
<organism evidence="2 3">
    <name type="scientific">Saccharopolyspora rosea</name>
    <dbReference type="NCBI Taxonomy" id="524884"/>
    <lineage>
        <taxon>Bacteria</taxon>
        <taxon>Bacillati</taxon>
        <taxon>Actinomycetota</taxon>
        <taxon>Actinomycetes</taxon>
        <taxon>Pseudonocardiales</taxon>
        <taxon>Pseudonocardiaceae</taxon>
        <taxon>Saccharopolyspora</taxon>
    </lineage>
</organism>
<feature type="region of interest" description="Disordered" evidence="1">
    <location>
        <begin position="1"/>
        <end position="30"/>
    </location>
</feature>
<dbReference type="Proteomes" id="UP001597018">
    <property type="component" value="Unassembled WGS sequence"/>
</dbReference>
<evidence type="ECO:0000313" key="3">
    <source>
        <dbReference type="Proteomes" id="UP001597018"/>
    </source>
</evidence>
<proteinExistence type="predicted"/>
<protein>
    <submittedName>
        <fullName evidence="2">Isocyanide synthase family protein</fullName>
    </submittedName>
</protein>
<accession>A0ABW3FVQ1</accession>
<dbReference type="PANTHER" id="PTHR37285:SF5">
    <property type="entry name" value="SPORE WALL MATURATION PROTEIN DIT1"/>
    <property type="match status" value="1"/>
</dbReference>
<dbReference type="InterPro" id="IPR023214">
    <property type="entry name" value="HAD_sf"/>
</dbReference>
<dbReference type="PANTHER" id="PTHR37285">
    <property type="entry name" value="SPORE WALL MATURATION PROTEIN DIT1"/>
    <property type="match status" value="1"/>
</dbReference>
<dbReference type="Gene3D" id="3.40.50.1000">
    <property type="entry name" value="HAD superfamily/HAD-like"/>
    <property type="match status" value="1"/>
</dbReference>
<reference evidence="3" key="1">
    <citation type="journal article" date="2019" name="Int. J. Syst. Evol. Microbiol.">
        <title>The Global Catalogue of Microorganisms (GCM) 10K type strain sequencing project: providing services to taxonomists for standard genome sequencing and annotation.</title>
        <authorList>
            <consortium name="The Broad Institute Genomics Platform"/>
            <consortium name="The Broad Institute Genome Sequencing Center for Infectious Disease"/>
            <person name="Wu L."/>
            <person name="Ma J."/>
        </authorList>
    </citation>
    <scope>NUCLEOTIDE SEQUENCE [LARGE SCALE GENOMIC DNA]</scope>
    <source>
        <strain evidence="3">CCUG 56401</strain>
    </source>
</reference>
<gene>
    <name evidence="2" type="ORF">ACFQ16_18705</name>
</gene>
<comment type="caution">
    <text evidence="2">The sequence shown here is derived from an EMBL/GenBank/DDBJ whole genome shotgun (WGS) entry which is preliminary data.</text>
</comment>
<evidence type="ECO:0000256" key="1">
    <source>
        <dbReference type="SAM" id="MobiDB-lite"/>
    </source>
</evidence>
<evidence type="ECO:0000313" key="2">
    <source>
        <dbReference type="EMBL" id="MFD0921778.1"/>
    </source>
</evidence>
<dbReference type="EMBL" id="JBHTIW010000015">
    <property type="protein sequence ID" value="MFD0921778.1"/>
    <property type="molecule type" value="Genomic_DNA"/>
</dbReference>